<dbReference type="InterPro" id="IPR020596">
    <property type="entry name" value="rRNA_Ade_Mease_Trfase_CS"/>
</dbReference>
<feature type="binding site" evidence="7 8">
    <location>
        <position position="28"/>
    </location>
    <ligand>
        <name>S-adenosyl-L-methionine</name>
        <dbReference type="ChEBI" id="CHEBI:59789"/>
    </ligand>
</feature>
<evidence type="ECO:0000256" key="7">
    <source>
        <dbReference type="HAMAP-Rule" id="MF_00607"/>
    </source>
</evidence>
<reference evidence="10" key="1">
    <citation type="submission" date="2022-07" db="EMBL/GenBank/DDBJ databases">
        <title>Enhanced cultured diversity of the mouse gut microbiota enables custom-made synthetic communities.</title>
        <authorList>
            <person name="Afrizal A."/>
        </authorList>
    </citation>
    <scope>NUCLEOTIDE SEQUENCE</scope>
    <source>
        <strain evidence="10">DSM 28593</strain>
    </source>
</reference>
<feature type="binding site" evidence="7 8">
    <location>
        <position position="30"/>
    </location>
    <ligand>
        <name>S-adenosyl-L-methionine</name>
        <dbReference type="ChEBI" id="CHEBI:59789"/>
    </ligand>
</feature>
<evidence type="ECO:0000256" key="3">
    <source>
        <dbReference type="ARBA" id="ARBA00022603"/>
    </source>
</evidence>
<dbReference type="InterPro" id="IPR011530">
    <property type="entry name" value="rRNA_adenine_dimethylase"/>
</dbReference>
<dbReference type="Gene3D" id="3.40.50.150">
    <property type="entry name" value="Vaccinia Virus protein VP39"/>
    <property type="match status" value="1"/>
</dbReference>
<dbReference type="FunFam" id="3.40.50.150:FF:000023">
    <property type="entry name" value="Ribosomal RNA small subunit methyltransferase A"/>
    <property type="match status" value="1"/>
</dbReference>
<dbReference type="PANTHER" id="PTHR11727:SF7">
    <property type="entry name" value="DIMETHYLADENOSINE TRANSFERASE-RELATED"/>
    <property type="match status" value="1"/>
</dbReference>
<keyword evidence="5 7" id="KW-0949">S-adenosyl-L-methionine</keyword>
<dbReference type="InterPro" id="IPR001737">
    <property type="entry name" value="KsgA/Erm"/>
</dbReference>
<comment type="function">
    <text evidence="7">Specifically dimethylates two adjacent adenosines (A1518 and A1519) in the loop of a conserved hairpin near the 3'-end of 16S rRNA in the 30S particle. May play a critical role in biogenesis of 30S subunits.</text>
</comment>
<feature type="binding site" evidence="7 8">
    <location>
        <position position="55"/>
    </location>
    <ligand>
        <name>S-adenosyl-L-methionine</name>
        <dbReference type="ChEBI" id="CHEBI:59789"/>
    </ligand>
</feature>
<dbReference type="CDD" id="cd02440">
    <property type="entry name" value="AdoMet_MTases"/>
    <property type="match status" value="1"/>
</dbReference>
<protein>
    <recommendedName>
        <fullName evidence="7">Ribosomal RNA small subunit methyltransferase A</fullName>
        <ecNumber evidence="7">2.1.1.182</ecNumber>
    </recommendedName>
    <alternativeName>
        <fullName evidence="7">16S rRNA (adenine(1518)-N(6)/adenine(1519)-N(6))-dimethyltransferase</fullName>
    </alternativeName>
    <alternativeName>
        <fullName evidence="7">16S rRNA dimethyladenosine transferase</fullName>
    </alternativeName>
    <alternativeName>
        <fullName evidence="7">16S rRNA dimethylase</fullName>
    </alternativeName>
    <alternativeName>
        <fullName evidence="7">S-adenosylmethionine-6-N', N'-adenosyl(rRNA) dimethyltransferase</fullName>
    </alternativeName>
</protein>
<keyword evidence="4 7" id="KW-0808">Transferase</keyword>
<dbReference type="InterPro" id="IPR023165">
    <property type="entry name" value="rRNA_Ade_diMease-like_C"/>
</dbReference>
<feature type="binding site" evidence="7 8">
    <location>
        <position position="125"/>
    </location>
    <ligand>
        <name>S-adenosyl-L-methionine</name>
        <dbReference type="ChEBI" id="CHEBI:59789"/>
    </ligand>
</feature>
<evidence type="ECO:0000313" key="11">
    <source>
        <dbReference type="Proteomes" id="UP001205748"/>
    </source>
</evidence>
<dbReference type="InterPro" id="IPR020598">
    <property type="entry name" value="rRNA_Ade_methylase_Trfase_N"/>
</dbReference>
<keyword evidence="11" id="KW-1185">Reference proteome</keyword>
<name>A0AAE3HI26_9FIRM</name>
<evidence type="ECO:0000313" key="10">
    <source>
        <dbReference type="EMBL" id="MCR1899518.1"/>
    </source>
</evidence>
<dbReference type="GO" id="GO:0052908">
    <property type="term" value="F:16S rRNA (adenine(1518)-N(6)/adenine(1519)-N(6))-dimethyltransferase activity"/>
    <property type="evidence" value="ECO:0007669"/>
    <property type="project" value="UniProtKB-EC"/>
</dbReference>
<dbReference type="AlphaFoldDB" id="A0AAE3HI26"/>
<dbReference type="SMART" id="SM00650">
    <property type="entry name" value="rADc"/>
    <property type="match status" value="1"/>
</dbReference>
<organism evidence="10 11">
    <name type="scientific">Irregularibacter muris</name>
    <dbReference type="NCBI Taxonomy" id="1796619"/>
    <lineage>
        <taxon>Bacteria</taxon>
        <taxon>Bacillati</taxon>
        <taxon>Bacillota</taxon>
        <taxon>Clostridia</taxon>
        <taxon>Eubacteriales</taxon>
        <taxon>Eubacteriaceae</taxon>
        <taxon>Irregularibacter</taxon>
    </lineage>
</organism>
<dbReference type="GO" id="GO:0005829">
    <property type="term" value="C:cytosol"/>
    <property type="evidence" value="ECO:0007669"/>
    <property type="project" value="TreeGrafter"/>
</dbReference>
<evidence type="ECO:0000259" key="9">
    <source>
        <dbReference type="SMART" id="SM00650"/>
    </source>
</evidence>
<proteinExistence type="inferred from homology"/>
<evidence type="ECO:0000256" key="8">
    <source>
        <dbReference type="PROSITE-ProRule" id="PRU01026"/>
    </source>
</evidence>
<dbReference type="Gene3D" id="1.10.8.100">
    <property type="entry name" value="Ribosomal RNA adenine dimethylase-like, domain 2"/>
    <property type="match status" value="1"/>
</dbReference>
<keyword evidence="6 7" id="KW-0694">RNA-binding</keyword>
<dbReference type="HAMAP" id="MF_00607">
    <property type="entry name" value="16SrRNA_methyltr_A"/>
    <property type="match status" value="1"/>
</dbReference>
<feature type="binding site" evidence="7 8">
    <location>
        <position position="101"/>
    </location>
    <ligand>
        <name>S-adenosyl-L-methionine</name>
        <dbReference type="ChEBI" id="CHEBI:59789"/>
    </ligand>
</feature>
<evidence type="ECO:0000256" key="6">
    <source>
        <dbReference type="ARBA" id="ARBA00022884"/>
    </source>
</evidence>
<keyword evidence="1 7" id="KW-0963">Cytoplasm</keyword>
<dbReference type="GO" id="GO:0003723">
    <property type="term" value="F:RNA binding"/>
    <property type="evidence" value="ECO:0007669"/>
    <property type="project" value="UniProtKB-UniRule"/>
</dbReference>
<evidence type="ECO:0000256" key="4">
    <source>
        <dbReference type="ARBA" id="ARBA00022679"/>
    </source>
</evidence>
<dbReference type="Proteomes" id="UP001205748">
    <property type="component" value="Unassembled WGS sequence"/>
</dbReference>
<evidence type="ECO:0000256" key="5">
    <source>
        <dbReference type="ARBA" id="ARBA00022691"/>
    </source>
</evidence>
<dbReference type="EC" id="2.1.1.182" evidence="7"/>
<evidence type="ECO:0000256" key="2">
    <source>
        <dbReference type="ARBA" id="ARBA00022552"/>
    </source>
</evidence>
<dbReference type="NCBIfam" id="TIGR00755">
    <property type="entry name" value="ksgA"/>
    <property type="match status" value="1"/>
</dbReference>
<dbReference type="InterPro" id="IPR029063">
    <property type="entry name" value="SAM-dependent_MTases_sf"/>
</dbReference>
<comment type="caution">
    <text evidence="10">The sequence shown here is derived from an EMBL/GenBank/DDBJ whole genome shotgun (WGS) entry which is preliminary data.</text>
</comment>
<dbReference type="PANTHER" id="PTHR11727">
    <property type="entry name" value="DIMETHYLADENOSINE TRANSFERASE"/>
    <property type="match status" value="1"/>
</dbReference>
<comment type="similarity">
    <text evidence="7">Belongs to the class I-like SAM-binding methyltransferase superfamily. rRNA adenine N(6)-methyltransferase family. RsmA subfamily.</text>
</comment>
<dbReference type="PROSITE" id="PS51689">
    <property type="entry name" value="SAM_RNA_A_N6_MT"/>
    <property type="match status" value="1"/>
</dbReference>
<feature type="domain" description="Ribosomal RNA adenine methylase transferase N-terminal" evidence="9">
    <location>
        <begin position="35"/>
        <end position="210"/>
    </location>
</feature>
<keyword evidence="3 7" id="KW-0489">Methyltransferase</keyword>
<dbReference type="Pfam" id="PF00398">
    <property type="entry name" value="RrnaAD"/>
    <property type="match status" value="1"/>
</dbReference>
<comment type="subcellular location">
    <subcellularLocation>
        <location evidence="7">Cytoplasm</location>
    </subcellularLocation>
</comment>
<sequence>MKNLASPKVTREIIEKYGFRFSKSLGQNFLIDSNILDKIIDGAGIHKDYGVLEIGPGIGTMTQKLAQHAHNVLAIEIDRALLPILRETLGEYTNVQVLHGDVLKLPLKEHLRDYFGDRPIKVVANLPYYVTTSIVMKLLEEDLPLESITILIQKEVAERMQASPGGKDYGALSVAVQFYAQPRIIGNVPPSVFIPAPKVESTIISLDILKEPRVLVKDKKLFFAVVKAAFGKRRKTLLNALSSSQLEIEKGKIKEVLKTANIDATRRGETLSLEEFAHIANSIAGE</sequence>
<dbReference type="SUPFAM" id="SSF53335">
    <property type="entry name" value="S-adenosyl-L-methionine-dependent methyltransferases"/>
    <property type="match status" value="1"/>
</dbReference>
<dbReference type="EMBL" id="JANKAS010000010">
    <property type="protein sequence ID" value="MCR1899518.1"/>
    <property type="molecule type" value="Genomic_DNA"/>
</dbReference>
<dbReference type="RefSeq" id="WP_257531971.1">
    <property type="nucleotide sequence ID" value="NZ_JANKAS010000010.1"/>
</dbReference>
<dbReference type="PROSITE" id="PS01131">
    <property type="entry name" value="RRNA_A_DIMETH"/>
    <property type="match status" value="1"/>
</dbReference>
<keyword evidence="2 7" id="KW-0698">rRNA processing</keyword>
<comment type="catalytic activity">
    <reaction evidence="7">
        <text>adenosine(1518)/adenosine(1519) in 16S rRNA + 4 S-adenosyl-L-methionine = N(6)-dimethyladenosine(1518)/N(6)-dimethyladenosine(1519) in 16S rRNA + 4 S-adenosyl-L-homocysteine + 4 H(+)</text>
        <dbReference type="Rhea" id="RHEA:19609"/>
        <dbReference type="Rhea" id="RHEA-COMP:10232"/>
        <dbReference type="Rhea" id="RHEA-COMP:10233"/>
        <dbReference type="ChEBI" id="CHEBI:15378"/>
        <dbReference type="ChEBI" id="CHEBI:57856"/>
        <dbReference type="ChEBI" id="CHEBI:59789"/>
        <dbReference type="ChEBI" id="CHEBI:74411"/>
        <dbReference type="ChEBI" id="CHEBI:74493"/>
        <dbReference type="EC" id="2.1.1.182"/>
    </reaction>
</comment>
<gene>
    <name evidence="7 10" type="primary">rsmA</name>
    <name evidence="7" type="synonym">ksgA</name>
    <name evidence="10" type="ORF">NSA47_11025</name>
</gene>
<evidence type="ECO:0000256" key="1">
    <source>
        <dbReference type="ARBA" id="ARBA00022490"/>
    </source>
</evidence>
<accession>A0AAE3HI26</accession>
<feature type="binding site" evidence="7 8">
    <location>
        <position position="76"/>
    </location>
    <ligand>
        <name>S-adenosyl-L-methionine</name>
        <dbReference type="ChEBI" id="CHEBI:59789"/>
    </ligand>
</feature>